<gene>
    <name evidence="1" type="ORF">IH622_03645</name>
</gene>
<sequence length="205" mass="23484">MDGFELIASLVESATKIAWPAAAFACVWIMRDDLRKLLPRAYFKHGEFEAGFYTGQESVVEQVIDHNVTVNAQPLAVRNLQDFSNAELRDLATDTTTRMRNFERSIKQERNHRFGFDNILYYDSSRNDYTERLLKQSNENLHRWRSDYQPDAVAIRDELLRRLGPNHDVDLHRARVALDHGMLAGPSPIADAATAIEMLCHALPD</sequence>
<organism evidence="1 2">
    <name type="scientific">Brucella anthropi</name>
    <name type="common">Ochrobactrum anthropi</name>
    <dbReference type="NCBI Taxonomy" id="529"/>
    <lineage>
        <taxon>Bacteria</taxon>
        <taxon>Pseudomonadati</taxon>
        <taxon>Pseudomonadota</taxon>
        <taxon>Alphaproteobacteria</taxon>
        <taxon>Hyphomicrobiales</taxon>
        <taxon>Brucellaceae</taxon>
        <taxon>Brucella/Ochrobactrum group</taxon>
        <taxon>Brucella</taxon>
    </lineage>
</organism>
<reference evidence="1" key="2">
    <citation type="submission" date="2020-10" db="EMBL/GenBank/DDBJ databases">
        <title>Enrichment of novel Verrucomicrobia, Bacteroidetes and Krumholzibacteria in an oxygen-limited, methane- and iron-fed bioreactor inoculated with Bothnian Sea sediments.</title>
        <authorList>
            <person name="Martins P.D."/>
            <person name="de Jong A."/>
            <person name="Lenstra W.K."/>
            <person name="van Helmond N.A.G.M."/>
            <person name="Slomp C.P."/>
            <person name="Jetten M.S.M."/>
            <person name="Welte C.U."/>
            <person name="Rasigraf O."/>
        </authorList>
    </citation>
    <scope>NUCLEOTIDE SEQUENCE</scope>
    <source>
        <strain evidence="1">MAG47</strain>
    </source>
</reference>
<dbReference type="AlphaFoldDB" id="A0A8I0N394"/>
<dbReference type="Proteomes" id="UP000642265">
    <property type="component" value="Unassembled WGS sequence"/>
</dbReference>
<dbReference type="EMBL" id="JACZKO010000011">
    <property type="protein sequence ID" value="MBE0559913.1"/>
    <property type="molecule type" value="Genomic_DNA"/>
</dbReference>
<evidence type="ECO:0000313" key="2">
    <source>
        <dbReference type="Proteomes" id="UP000642265"/>
    </source>
</evidence>
<proteinExistence type="predicted"/>
<comment type="caution">
    <text evidence="1">The sequence shown here is derived from an EMBL/GenBank/DDBJ whole genome shotgun (WGS) entry which is preliminary data.</text>
</comment>
<name>A0A8I0N394_BRUAN</name>
<accession>A0A8I0N394</accession>
<evidence type="ECO:0000313" key="1">
    <source>
        <dbReference type="EMBL" id="MBE0559913.1"/>
    </source>
</evidence>
<reference evidence="1" key="1">
    <citation type="submission" date="2020-09" db="EMBL/GenBank/DDBJ databases">
        <authorList>
            <person name="Dalcin Martins P."/>
        </authorList>
    </citation>
    <scope>NUCLEOTIDE SEQUENCE</scope>
    <source>
        <strain evidence="1">MAG47</strain>
    </source>
</reference>
<protein>
    <submittedName>
        <fullName evidence="1">Uncharacterized protein</fullName>
    </submittedName>
</protein>